<dbReference type="STRING" id="1006576.DTL3_0060"/>
<dbReference type="NCBIfam" id="NF005574">
    <property type="entry name" value="PRK07259.1"/>
    <property type="match status" value="1"/>
</dbReference>
<protein>
    <recommendedName>
        <fullName evidence="9">Dihydroorotate dehydrogenase</fullName>
        <shortName evidence="9">DHOD</shortName>
        <shortName evidence="9">DHODase</shortName>
        <shortName evidence="9">DHOdehase</shortName>
        <ecNumber evidence="9">1.3.-.-</ecNumber>
    </recommendedName>
</protein>
<dbReference type="SUPFAM" id="SSF51395">
    <property type="entry name" value="FMN-linked oxidoreductases"/>
    <property type="match status" value="1"/>
</dbReference>
<keyword evidence="5 9" id="KW-0285">Flavoprotein</keyword>
<comment type="caution">
    <text evidence="9">Lacks conserved residue(s) required for the propagation of feature annotation.</text>
</comment>
<evidence type="ECO:0000259" key="10">
    <source>
        <dbReference type="Pfam" id="PF01180"/>
    </source>
</evidence>
<dbReference type="PROSITE" id="PS00911">
    <property type="entry name" value="DHODEHASE_1"/>
    <property type="match status" value="1"/>
</dbReference>
<dbReference type="GO" id="GO:0044205">
    <property type="term" value="P:'de novo' UMP biosynthetic process"/>
    <property type="evidence" value="ECO:0007669"/>
    <property type="project" value="UniProtKB-UniRule"/>
</dbReference>
<comment type="cofactor">
    <cofactor evidence="9">
        <name>FMN</name>
        <dbReference type="ChEBI" id="CHEBI:58210"/>
    </cofactor>
    <text evidence="9">Binds 1 FMN per subunit.</text>
</comment>
<feature type="binding site" evidence="9">
    <location>
        <position position="213"/>
    </location>
    <ligand>
        <name>FMN</name>
        <dbReference type="ChEBI" id="CHEBI:58210"/>
    </ligand>
</feature>
<evidence type="ECO:0000256" key="4">
    <source>
        <dbReference type="ARBA" id="ARBA00022490"/>
    </source>
</evidence>
<dbReference type="PANTHER" id="PTHR48109:SF1">
    <property type="entry name" value="DIHYDROOROTATE DEHYDROGENASE (FUMARATE)"/>
    <property type="match status" value="1"/>
</dbReference>
<feature type="binding site" evidence="9">
    <location>
        <begin position="66"/>
        <end position="70"/>
    </location>
    <ligand>
        <name>substrate</name>
    </ligand>
</feature>
<dbReference type="PANTHER" id="PTHR48109">
    <property type="entry name" value="DIHYDROOROTATE DEHYDROGENASE (QUINONE), MITOCHONDRIAL-RELATED"/>
    <property type="match status" value="1"/>
</dbReference>
<evidence type="ECO:0000256" key="8">
    <source>
        <dbReference type="ARBA" id="ARBA00023002"/>
    </source>
</evidence>
<feature type="binding site" evidence="9">
    <location>
        <position position="186"/>
    </location>
    <ligand>
        <name>FMN</name>
        <dbReference type="ChEBI" id="CHEBI:58210"/>
    </ligand>
</feature>
<dbReference type="GO" id="GO:0004152">
    <property type="term" value="F:dihydroorotate dehydrogenase activity"/>
    <property type="evidence" value="ECO:0007669"/>
    <property type="project" value="UniProtKB-UniRule"/>
</dbReference>
<evidence type="ECO:0000313" key="11">
    <source>
        <dbReference type="EMBL" id="CEP77394.1"/>
    </source>
</evidence>
<dbReference type="InterPro" id="IPR001295">
    <property type="entry name" value="Dihydroorotate_DH_CS"/>
</dbReference>
<feature type="domain" description="Dihydroorotate dehydrogenase catalytic" evidence="10">
    <location>
        <begin position="2"/>
        <end position="279"/>
    </location>
</feature>
<dbReference type="GO" id="GO:0005737">
    <property type="term" value="C:cytoplasm"/>
    <property type="evidence" value="ECO:0007669"/>
    <property type="project" value="UniProtKB-SubCell"/>
</dbReference>
<comment type="function">
    <text evidence="9">Catalyzes the conversion of dihydroorotate to orotate.</text>
</comment>
<dbReference type="OrthoDB" id="9794954at2"/>
<name>A0A0C7P044_DEFTU</name>
<comment type="similarity">
    <text evidence="3 9">Belongs to the dihydroorotate dehydrogenase family. Type 1 subfamily.</text>
</comment>
<dbReference type="InterPro" id="IPR005720">
    <property type="entry name" value="Dihydroorotate_DH_cat"/>
</dbReference>
<feature type="binding site" evidence="9">
    <location>
        <position position="123"/>
    </location>
    <ligand>
        <name>substrate</name>
    </ligand>
</feature>
<dbReference type="RefSeq" id="WP_045087028.1">
    <property type="nucleotide sequence ID" value="NZ_LN824141.1"/>
</dbReference>
<evidence type="ECO:0000256" key="7">
    <source>
        <dbReference type="ARBA" id="ARBA00022975"/>
    </source>
</evidence>
<evidence type="ECO:0000256" key="3">
    <source>
        <dbReference type="ARBA" id="ARBA00008008"/>
    </source>
</evidence>
<feature type="active site" description="Nucleophile" evidence="9">
    <location>
        <position position="126"/>
    </location>
</feature>
<keyword evidence="6 9" id="KW-0288">FMN</keyword>
<comment type="subcellular location">
    <subcellularLocation>
        <location evidence="1 9">Cytoplasm</location>
    </subcellularLocation>
</comment>
<evidence type="ECO:0000256" key="9">
    <source>
        <dbReference type="HAMAP-Rule" id="MF_00224"/>
    </source>
</evidence>
<dbReference type="Gene3D" id="3.20.20.70">
    <property type="entry name" value="Aldolase class I"/>
    <property type="match status" value="1"/>
</dbReference>
<feature type="binding site" evidence="9">
    <location>
        <begin position="240"/>
        <end position="241"/>
    </location>
    <ligand>
        <name>FMN</name>
        <dbReference type="ChEBI" id="CHEBI:58210"/>
    </ligand>
</feature>
<dbReference type="EMBL" id="LN824141">
    <property type="protein sequence ID" value="CEP77394.1"/>
    <property type="molecule type" value="Genomic_DNA"/>
</dbReference>
<dbReference type="InterPro" id="IPR024920">
    <property type="entry name" value="Dihydroorotate_DH_1"/>
</dbReference>
<evidence type="ECO:0000256" key="6">
    <source>
        <dbReference type="ARBA" id="ARBA00022643"/>
    </source>
</evidence>
<keyword evidence="12" id="KW-1185">Reference proteome</keyword>
<dbReference type="Pfam" id="PF01180">
    <property type="entry name" value="DHO_dh"/>
    <property type="match status" value="1"/>
</dbReference>
<feature type="binding site" evidence="9">
    <location>
        <position position="42"/>
    </location>
    <ligand>
        <name>substrate</name>
    </ligand>
</feature>
<dbReference type="InterPro" id="IPR013785">
    <property type="entry name" value="Aldolase_TIM"/>
</dbReference>
<dbReference type="PIRSF" id="PIRSF000164">
    <property type="entry name" value="DHO_oxidase"/>
    <property type="match status" value="1"/>
</dbReference>
<evidence type="ECO:0000313" key="12">
    <source>
        <dbReference type="Proteomes" id="UP000032809"/>
    </source>
</evidence>
<keyword evidence="4 9" id="KW-0963">Cytoplasm</keyword>
<organism evidence="11 12">
    <name type="scientific">Defluviitoga tunisiensis</name>
    <dbReference type="NCBI Taxonomy" id="1006576"/>
    <lineage>
        <taxon>Bacteria</taxon>
        <taxon>Thermotogati</taxon>
        <taxon>Thermotogota</taxon>
        <taxon>Thermotogae</taxon>
        <taxon>Petrotogales</taxon>
        <taxon>Petrotogaceae</taxon>
        <taxon>Defluviitoga</taxon>
    </lineage>
</organism>
<dbReference type="UniPathway" id="UPA00070"/>
<dbReference type="HAMAP" id="MF_00224">
    <property type="entry name" value="DHO_dh_type1"/>
    <property type="match status" value="1"/>
</dbReference>
<dbReference type="HOGENOM" id="CLU_042042_0_0_0"/>
<feature type="binding site" evidence="9">
    <location>
        <position position="161"/>
    </location>
    <ligand>
        <name>FMN</name>
        <dbReference type="ChEBI" id="CHEBI:58210"/>
    </ligand>
</feature>
<sequence>MEVDVLGIKFKNPIVIASGPGGNGRELNEFIDLSKLGGFTTKTITFKPKIGNPPPRIINIDNGVINSIGLENSGFDSFLNDDLPFLNELNTNVIASIGGYNVEEFCYMIKNLNNTNIKIIELNLSCPNVDKGGDTILNDLEETKKIVKQASKISQKPLFVKLGIECNLEELAKIVLENGADGLTLINAPKGTKVNLDKNNPVELSRGFGGVSGPIIKPLALSCIYRVKKIFPDVSIIGMGGVVSKADVLEFLKVGATLVGIGYGVMMDPQLPINIIDDL</sequence>
<dbReference type="GO" id="GO:0006207">
    <property type="term" value="P:'de novo' pyrimidine nucleobase biosynthetic process"/>
    <property type="evidence" value="ECO:0007669"/>
    <property type="project" value="InterPro"/>
</dbReference>
<evidence type="ECO:0000256" key="1">
    <source>
        <dbReference type="ARBA" id="ARBA00004496"/>
    </source>
</evidence>
<feature type="binding site" evidence="9">
    <location>
        <position position="18"/>
    </location>
    <ligand>
        <name>FMN</name>
        <dbReference type="ChEBI" id="CHEBI:58210"/>
    </ligand>
</feature>
<accession>A0A0C7P044</accession>
<feature type="binding site" evidence="9">
    <location>
        <begin position="42"/>
        <end position="43"/>
    </location>
    <ligand>
        <name>FMN</name>
        <dbReference type="ChEBI" id="CHEBI:58210"/>
    </ligand>
</feature>
<proteinExistence type="inferred from homology"/>
<comment type="pathway">
    <text evidence="2 9">Pyrimidine metabolism; UMP biosynthesis via de novo pathway.</text>
</comment>
<evidence type="ECO:0000256" key="2">
    <source>
        <dbReference type="ARBA" id="ARBA00004725"/>
    </source>
</evidence>
<comment type="catalytic activity">
    <reaction evidence="9">
        <text>(S)-dihydroorotate + A = orotate + AH2</text>
        <dbReference type="Rhea" id="RHEA:18073"/>
        <dbReference type="ChEBI" id="CHEBI:13193"/>
        <dbReference type="ChEBI" id="CHEBI:17499"/>
        <dbReference type="ChEBI" id="CHEBI:30839"/>
        <dbReference type="ChEBI" id="CHEBI:30864"/>
    </reaction>
</comment>
<keyword evidence="7 9" id="KW-0665">Pyrimidine biosynthesis</keyword>
<dbReference type="PROSITE" id="PS00912">
    <property type="entry name" value="DHODEHASE_2"/>
    <property type="match status" value="1"/>
</dbReference>
<dbReference type="KEGG" id="dtn:DTL3_0060"/>
<reference evidence="12" key="1">
    <citation type="submission" date="2014-11" db="EMBL/GenBank/DDBJ databases">
        <authorList>
            <person name="Wibberg D."/>
        </authorList>
    </citation>
    <scope>NUCLEOTIDE SEQUENCE [LARGE SCALE GENOMIC DNA]</scope>
    <source>
        <strain evidence="12">L3</strain>
    </source>
</reference>
<dbReference type="AlphaFoldDB" id="A0A0C7P044"/>
<keyword evidence="8 9" id="KW-0560">Oxidoreductase</keyword>
<evidence type="ECO:0000256" key="5">
    <source>
        <dbReference type="ARBA" id="ARBA00022630"/>
    </source>
</evidence>
<dbReference type="InterPro" id="IPR012135">
    <property type="entry name" value="Dihydroorotate_DH_1_2"/>
</dbReference>
<dbReference type="Proteomes" id="UP000032809">
    <property type="component" value="Chromosome I"/>
</dbReference>
<dbReference type="InterPro" id="IPR050074">
    <property type="entry name" value="DHO_dehydrogenase"/>
</dbReference>
<feature type="binding site" evidence="9">
    <location>
        <position position="123"/>
    </location>
    <ligand>
        <name>FMN</name>
        <dbReference type="ChEBI" id="CHEBI:58210"/>
    </ligand>
</feature>
<dbReference type="EC" id="1.3.-.-" evidence="9"/>
<gene>
    <name evidence="9 11" type="primary">pyrD</name>
    <name evidence="11" type="ORF">DTL3_0060</name>
</gene>